<evidence type="ECO:0000256" key="3">
    <source>
        <dbReference type="ARBA" id="ARBA00022840"/>
    </source>
</evidence>
<feature type="domain" description="ABC transporter" evidence="4">
    <location>
        <begin position="2"/>
        <end position="227"/>
    </location>
</feature>
<dbReference type="FunFam" id="3.40.50.300:FF:000032">
    <property type="entry name" value="Export ABC transporter ATP-binding protein"/>
    <property type="match status" value="1"/>
</dbReference>
<dbReference type="PANTHER" id="PTHR24220:SF86">
    <property type="entry name" value="ABC TRANSPORTER ABCH.1"/>
    <property type="match status" value="1"/>
</dbReference>
<dbReference type="Pfam" id="PF00005">
    <property type="entry name" value="ABC_tran"/>
    <property type="match status" value="1"/>
</dbReference>
<dbReference type="InterPro" id="IPR027417">
    <property type="entry name" value="P-loop_NTPase"/>
</dbReference>
<dbReference type="AlphaFoldDB" id="A0AAW3JRZ0"/>
<name>A0AAW3JRZ0_9FIRM</name>
<dbReference type="Gene3D" id="3.40.50.300">
    <property type="entry name" value="P-loop containing nucleotide triphosphate hydrolases"/>
    <property type="match status" value="1"/>
</dbReference>
<dbReference type="GO" id="GO:0016887">
    <property type="term" value="F:ATP hydrolysis activity"/>
    <property type="evidence" value="ECO:0007669"/>
    <property type="project" value="InterPro"/>
</dbReference>
<dbReference type="PROSITE" id="PS00211">
    <property type="entry name" value="ABC_TRANSPORTER_1"/>
    <property type="match status" value="1"/>
</dbReference>
<keyword evidence="2" id="KW-0547">Nucleotide-binding</keyword>
<protein>
    <submittedName>
        <fullName evidence="5">ABC transporter ATP-binding protein</fullName>
    </submittedName>
</protein>
<keyword evidence="6" id="KW-1185">Reference proteome</keyword>
<dbReference type="SMART" id="SM00382">
    <property type="entry name" value="AAA"/>
    <property type="match status" value="1"/>
</dbReference>
<evidence type="ECO:0000256" key="1">
    <source>
        <dbReference type="ARBA" id="ARBA00022448"/>
    </source>
</evidence>
<dbReference type="InterPro" id="IPR017911">
    <property type="entry name" value="MacB-like_ATP-bd"/>
</dbReference>
<dbReference type="GO" id="GO:0005886">
    <property type="term" value="C:plasma membrane"/>
    <property type="evidence" value="ECO:0007669"/>
    <property type="project" value="TreeGrafter"/>
</dbReference>
<comment type="caution">
    <text evidence="5">The sequence shown here is derived from an EMBL/GenBank/DDBJ whole genome shotgun (WGS) entry which is preliminary data.</text>
</comment>
<evidence type="ECO:0000256" key="2">
    <source>
        <dbReference type="ARBA" id="ARBA00022741"/>
    </source>
</evidence>
<evidence type="ECO:0000313" key="6">
    <source>
        <dbReference type="Proteomes" id="UP000050833"/>
    </source>
</evidence>
<dbReference type="RefSeq" id="WP_055945428.1">
    <property type="nucleotide sequence ID" value="NZ_DBGDCA010000201.1"/>
</dbReference>
<dbReference type="PANTHER" id="PTHR24220">
    <property type="entry name" value="IMPORT ATP-BINDING PROTEIN"/>
    <property type="match status" value="1"/>
</dbReference>
<gene>
    <name evidence="5" type="ORF">APZ18_12595</name>
</gene>
<reference evidence="5 6" key="1">
    <citation type="submission" date="2015-10" db="EMBL/GenBank/DDBJ databases">
        <title>Butyribacter intestini gen. nov., sp. nov., a butyric acid-producing bacterium of the family Lachnospiraceae isolated from the human faeces.</title>
        <authorList>
            <person name="Zou Y."/>
            <person name="Xue W."/>
            <person name="Luo G."/>
            <person name="Lv M."/>
        </authorList>
    </citation>
    <scope>NUCLEOTIDE SEQUENCE [LARGE SCALE GENOMIC DNA]</scope>
    <source>
        <strain evidence="5 6">TF01-11</strain>
    </source>
</reference>
<keyword evidence="1" id="KW-0813">Transport</keyword>
<dbReference type="Proteomes" id="UP000050833">
    <property type="component" value="Unassembled WGS sequence"/>
</dbReference>
<dbReference type="PROSITE" id="PS50893">
    <property type="entry name" value="ABC_TRANSPORTER_2"/>
    <property type="match status" value="1"/>
</dbReference>
<evidence type="ECO:0000313" key="5">
    <source>
        <dbReference type="EMBL" id="KQC85507.1"/>
    </source>
</evidence>
<keyword evidence="3 5" id="KW-0067">ATP-binding</keyword>
<sequence length="227" mass="24918">MLKLDKIIKTYNKGKNNAFEALHGISLTVESGEMVAIVGTSGAGKSTLLHILACIDGYDSGEYYIDDMVIGKLSEGKMADIRNEKIGMVMQDFALIEEFTALDNVMIPLDFAARGKKKGKKERKEIAIKMLEMVQMQNFADKPVNSLSGGQKQRVAIARAIVNEPSLILADEPTGALDTETTREIMKVFIDLNKQGKTIIIVTHDLTVAEQCSRVIKIEDGVIIEGN</sequence>
<dbReference type="GO" id="GO:0005524">
    <property type="term" value="F:ATP binding"/>
    <property type="evidence" value="ECO:0007669"/>
    <property type="project" value="UniProtKB-KW"/>
</dbReference>
<dbReference type="SUPFAM" id="SSF52540">
    <property type="entry name" value="P-loop containing nucleoside triphosphate hydrolases"/>
    <property type="match status" value="1"/>
</dbReference>
<dbReference type="InterPro" id="IPR015854">
    <property type="entry name" value="ABC_transpr_LolD-like"/>
</dbReference>
<evidence type="ECO:0000259" key="4">
    <source>
        <dbReference type="PROSITE" id="PS50893"/>
    </source>
</evidence>
<dbReference type="InterPro" id="IPR017871">
    <property type="entry name" value="ABC_transporter-like_CS"/>
</dbReference>
<accession>A0AAW3JRZ0</accession>
<dbReference type="InterPro" id="IPR003439">
    <property type="entry name" value="ABC_transporter-like_ATP-bd"/>
</dbReference>
<dbReference type="EMBL" id="LLKB01000005">
    <property type="protein sequence ID" value="KQC85507.1"/>
    <property type="molecule type" value="Genomic_DNA"/>
</dbReference>
<dbReference type="GO" id="GO:0022857">
    <property type="term" value="F:transmembrane transporter activity"/>
    <property type="evidence" value="ECO:0007669"/>
    <property type="project" value="TreeGrafter"/>
</dbReference>
<dbReference type="GO" id="GO:0098796">
    <property type="term" value="C:membrane protein complex"/>
    <property type="evidence" value="ECO:0007669"/>
    <property type="project" value="UniProtKB-ARBA"/>
</dbReference>
<dbReference type="CDD" id="cd03255">
    <property type="entry name" value="ABC_MJ0796_LolCDE_FtsE"/>
    <property type="match status" value="1"/>
</dbReference>
<proteinExistence type="predicted"/>
<dbReference type="InterPro" id="IPR003593">
    <property type="entry name" value="AAA+_ATPase"/>
</dbReference>
<organism evidence="5 6">
    <name type="scientific">Butyribacter intestini</name>
    <dbReference type="NCBI Taxonomy" id="1703332"/>
    <lineage>
        <taxon>Bacteria</taxon>
        <taxon>Bacillati</taxon>
        <taxon>Bacillota</taxon>
        <taxon>Clostridia</taxon>
        <taxon>Lachnospirales</taxon>
        <taxon>Lachnospiraceae</taxon>
        <taxon>Butyribacter</taxon>
    </lineage>
</organism>